<organism evidence="1 2">
    <name type="scientific">Stephania yunnanensis</name>
    <dbReference type="NCBI Taxonomy" id="152371"/>
    <lineage>
        <taxon>Eukaryota</taxon>
        <taxon>Viridiplantae</taxon>
        <taxon>Streptophyta</taxon>
        <taxon>Embryophyta</taxon>
        <taxon>Tracheophyta</taxon>
        <taxon>Spermatophyta</taxon>
        <taxon>Magnoliopsida</taxon>
        <taxon>Ranunculales</taxon>
        <taxon>Menispermaceae</taxon>
        <taxon>Menispermoideae</taxon>
        <taxon>Cissampelideae</taxon>
        <taxon>Stephania</taxon>
    </lineage>
</organism>
<evidence type="ECO:0000313" key="2">
    <source>
        <dbReference type="Proteomes" id="UP001420932"/>
    </source>
</evidence>
<sequence length="74" mass="8525">MCIRSRIGKGGYWMMGAMRRSLTWKMRRMKSGGELYDDEGVDGDDDDDEVERVFKSLIGTRVSLLNLFTHNNCC</sequence>
<evidence type="ECO:0000313" key="1">
    <source>
        <dbReference type="EMBL" id="KAK9135751.1"/>
    </source>
</evidence>
<proteinExistence type="predicted"/>
<name>A0AAP0JLL5_9MAGN</name>
<reference evidence="1 2" key="1">
    <citation type="submission" date="2024-01" db="EMBL/GenBank/DDBJ databases">
        <title>Genome assemblies of Stephania.</title>
        <authorList>
            <person name="Yang L."/>
        </authorList>
    </citation>
    <scope>NUCLEOTIDE SEQUENCE [LARGE SCALE GENOMIC DNA]</scope>
    <source>
        <strain evidence="1">YNDBR</strain>
        <tissue evidence="1">Leaf</tissue>
    </source>
</reference>
<dbReference type="Proteomes" id="UP001420932">
    <property type="component" value="Unassembled WGS sequence"/>
</dbReference>
<dbReference type="AlphaFoldDB" id="A0AAP0JLL5"/>
<dbReference type="EMBL" id="JBBNAF010000006">
    <property type="protein sequence ID" value="KAK9135751.1"/>
    <property type="molecule type" value="Genomic_DNA"/>
</dbReference>
<accession>A0AAP0JLL5</accession>
<comment type="caution">
    <text evidence="1">The sequence shown here is derived from an EMBL/GenBank/DDBJ whole genome shotgun (WGS) entry which is preliminary data.</text>
</comment>
<keyword evidence="2" id="KW-1185">Reference proteome</keyword>
<gene>
    <name evidence="1" type="ORF">Syun_015081</name>
</gene>
<protein>
    <submittedName>
        <fullName evidence="1">Uncharacterized protein</fullName>
    </submittedName>
</protein>